<evidence type="ECO:0000256" key="1">
    <source>
        <dbReference type="ARBA" id="ARBA00008791"/>
    </source>
</evidence>
<proteinExistence type="inferred from homology"/>
<dbReference type="EMBL" id="BAABHA010000010">
    <property type="protein sequence ID" value="GAA4385840.1"/>
    <property type="molecule type" value="Genomic_DNA"/>
</dbReference>
<dbReference type="Gene3D" id="3.40.50.12370">
    <property type="match status" value="1"/>
</dbReference>
<evidence type="ECO:0000313" key="3">
    <source>
        <dbReference type="EMBL" id="GAA4385840.1"/>
    </source>
</evidence>
<dbReference type="PANTHER" id="PTHR46268">
    <property type="entry name" value="STRESS RESPONSE PROTEIN NHAX"/>
    <property type="match status" value="1"/>
</dbReference>
<dbReference type="RefSeq" id="WP_345225505.1">
    <property type="nucleotide sequence ID" value="NZ_BAABHA010000010.1"/>
</dbReference>
<dbReference type="PANTHER" id="PTHR46268:SF6">
    <property type="entry name" value="UNIVERSAL STRESS PROTEIN UP12"/>
    <property type="match status" value="1"/>
</dbReference>
<comment type="caution">
    <text evidence="3">The sequence shown here is derived from an EMBL/GenBank/DDBJ whole genome shotgun (WGS) entry which is preliminary data.</text>
</comment>
<dbReference type="SUPFAM" id="SSF52402">
    <property type="entry name" value="Adenine nucleotide alpha hydrolases-like"/>
    <property type="match status" value="2"/>
</dbReference>
<gene>
    <name evidence="3" type="ORF">GCM10023186_29690</name>
</gene>
<evidence type="ECO:0000259" key="2">
    <source>
        <dbReference type="Pfam" id="PF00582"/>
    </source>
</evidence>
<organism evidence="3 4">
    <name type="scientific">Hymenobacter koreensis</name>
    <dbReference type="NCBI Taxonomy" id="1084523"/>
    <lineage>
        <taxon>Bacteria</taxon>
        <taxon>Pseudomonadati</taxon>
        <taxon>Bacteroidota</taxon>
        <taxon>Cytophagia</taxon>
        <taxon>Cytophagales</taxon>
        <taxon>Hymenobacteraceae</taxon>
        <taxon>Hymenobacter</taxon>
    </lineage>
</organism>
<evidence type="ECO:0000313" key="4">
    <source>
        <dbReference type="Proteomes" id="UP001500454"/>
    </source>
</evidence>
<feature type="domain" description="UspA" evidence="2">
    <location>
        <begin position="4"/>
        <end position="132"/>
    </location>
</feature>
<comment type="similarity">
    <text evidence="1">Belongs to the universal stress protein A family.</text>
</comment>
<dbReference type="Proteomes" id="UP001500454">
    <property type="component" value="Unassembled WGS sequence"/>
</dbReference>
<dbReference type="CDD" id="cd00293">
    <property type="entry name" value="USP-like"/>
    <property type="match status" value="2"/>
</dbReference>
<reference evidence="4" key="1">
    <citation type="journal article" date="2019" name="Int. J. Syst. Evol. Microbiol.">
        <title>The Global Catalogue of Microorganisms (GCM) 10K type strain sequencing project: providing services to taxonomists for standard genome sequencing and annotation.</title>
        <authorList>
            <consortium name="The Broad Institute Genomics Platform"/>
            <consortium name="The Broad Institute Genome Sequencing Center for Infectious Disease"/>
            <person name="Wu L."/>
            <person name="Ma J."/>
        </authorList>
    </citation>
    <scope>NUCLEOTIDE SEQUENCE [LARGE SCALE GENOMIC DNA]</scope>
    <source>
        <strain evidence="4">JCM 17924</strain>
    </source>
</reference>
<feature type="domain" description="UspA" evidence="2">
    <location>
        <begin position="142"/>
        <end position="270"/>
    </location>
</feature>
<name>A0ABP8J6C0_9BACT</name>
<sequence>MTPAIVVLTDFFAVSNRALSYAACLAVPLEAHLVLLHVSHDGLLAPDEYRGYRNAEQTQRALHTLAESQPVPTQVEISPDYLPEAVEKAVRHHQPQLLVLGRPGTATAPVEIVTSTALDLLRRVPYPLLIVPTVGWDTFPPRRLVLAVDGEPISLYENQQIVQQLLHALHGSLHLVHVAHNPELQHSALHILRTARTCGLAPEFTDDFTEAQVHMVPGLPPAEGILQTASDLEADLLVVVARRHNLLSSLFHRSVTAQLIGESPIPVLLLPALD</sequence>
<keyword evidence="4" id="KW-1185">Reference proteome</keyword>
<accession>A0ABP8J6C0</accession>
<protein>
    <recommendedName>
        <fullName evidence="2">UspA domain-containing protein</fullName>
    </recommendedName>
</protein>
<dbReference type="Pfam" id="PF00582">
    <property type="entry name" value="Usp"/>
    <property type="match status" value="2"/>
</dbReference>
<dbReference type="InterPro" id="IPR006016">
    <property type="entry name" value="UspA"/>
</dbReference>